<keyword evidence="3" id="KW-1185">Reference proteome</keyword>
<evidence type="ECO:0000256" key="1">
    <source>
        <dbReference type="SAM" id="Phobius"/>
    </source>
</evidence>
<dbReference type="RefSeq" id="WP_163701603.1">
    <property type="nucleotide sequence ID" value="NZ_QXHD01000004.1"/>
</dbReference>
<evidence type="ECO:0000313" key="2">
    <source>
        <dbReference type="EMBL" id="NEZ58770.1"/>
    </source>
</evidence>
<feature type="transmembrane region" description="Helical" evidence="1">
    <location>
        <begin position="6"/>
        <end position="26"/>
    </location>
</feature>
<gene>
    <name evidence="2" type="ORF">DXZ20_24645</name>
</gene>
<protein>
    <submittedName>
        <fullName evidence="2">Uncharacterized protein</fullName>
    </submittedName>
</protein>
<dbReference type="AlphaFoldDB" id="A0A6M0RSD2"/>
<name>A0A6M0RSD2_9CYAN</name>
<evidence type="ECO:0000313" key="3">
    <source>
        <dbReference type="Proteomes" id="UP000481033"/>
    </source>
</evidence>
<comment type="caution">
    <text evidence="2">The sequence shown here is derived from an EMBL/GenBank/DDBJ whole genome shotgun (WGS) entry which is preliminary data.</text>
</comment>
<keyword evidence="1" id="KW-1133">Transmembrane helix</keyword>
<reference evidence="2 3" key="1">
    <citation type="journal article" date="2020" name="Microb. Ecol.">
        <title>Ecogenomics of the Marine Benthic Filamentous Cyanobacterium Adonisia.</title>
        <authorList>
            <person name="Walter J.M."/>
            <person name="Coutinho F.H."/>
            <person name="Leomil L."/>
            <person name="Hargreaves P.I."/>
            <person name="Campeao M.E."/>
            <person name="Vieira V.V."/>
            <person name="Silva B.S."/>
            <person name="Fistarol G.O."/>
            <person name="Salomon P.S."/>
            <person name="Sawabe T."/>
            <person name="Mino S."/>
            <person name="Hosokawa M."/>
            <person name="Miyashita H."/>
            <person name="Maruyama F."/>
            <person name="van Verk M.C."/>
            <person name="Dutilh B.E."/>
            <person name="Thompson C.C."/>
            <person name="Thompson F.L."/>
        </authorList>
    </citation>
    <scope>NUCLEOTIDE SEQUENCE [LARGE SCALE GENOMIC DNA]</scope>
    <source>
        <strain evidence="2 3">CCMR0081</strain>
    </source>
</reference>
<proteinExistence type="predicted"/>
<dbReference type="EMBL" id="QXHD01000004">
    <property type="protein sequence ID" value="NEZ58770.1"/>
    <property type="molecule type" value="Genomic_DNA"/>
</dbReference>
<accession>A0A6M0RSD2</accession>
<keyword evidence="1" id="KW-0812">Transmembrane</keyword>
<keyword evidence="1" id="KW-0472">Membrane</keyword>
<organism evidence="2 3">
    <name type="scientific">Adonisia turfae CCMR0081</name>
    <dbReference type="NCBI Taxonomy" id="2292702"/>
    <lineage>
        <taxon>Bacteria</taxon>
        <taxon>Bacillati</taxon>
        <taxon>Cyanobacteriota</taxon>
        <taxon>Adonisia</taxon>
        <taxon>Adonisia turfae</taxon>
    </lineage>
</organism>
<sequence>MDNITALFGIDAVLAVAITTALVRLFSTDVGKEIVELKSKYDELRGKVEGYIEMGKDGYSAQEIAAIRQDLRTLLNRGGDAV</sequence>
<dbReference type="Proteomes" id="UP000481033">
    <property type="component" value="Unassembled WGS sequence"/>
</dbReference>